<sequence>MLPKSDRTQDPSQYRPIACLPTLYKMPTSCISNRIYKHLDDNNIFAEEQKGCRKKHHGCKYDNETGTRRASECSFSFPRLSSDNYSIVPPILGLSKYCRYTIFIQPW</sequence>
<comment type="caution">
    <text evidence="1">The sequence shown here is derived from an EMBL/GenBank/DDBJ whole genome shotgun (WGS) entry which is preliminary data.</text>
</comment>
<dbReference type="AlphaFoldDB" id="A0ABD2P7H2"/>
<dbReference type="EMBL" id="JABFTP020000185">
    <property type="protein sequence ID" value="KAL3286677.1"/>
    <property type="molecule type" value="Genomic_DNA"/>
</dbReference>
<evidence type="ECO:0000313" key="1">
    <source>
        <dbReference type="EMBL" id="KAL3286677.1"/>
    </source>
</evidence>
<keyword evidence="2" id="KW-1185">Reference proteome</keyword>
<name>A0ABD2P7H2_9CUCU</name>
<reference evidence="1 2" key="1">
    <citation type="journal article" date="2021" name="BMC Biol.">
        <title>Horizontally acquired antibacterial genes associated with adaptive radiation of ladybird beetles.</title>
        <authorList>
            <person name="Li H.S."/>
            <person name="Tang X.F."/>
            <person name="Huang Y.H."/>
            <person name="Xu Z.Y."/>
            <person name="Chen M.L."/>
            <person name="Du X.Y."/>
            <person name="Qiu B.Y."/>
            <person name="Chen P.T."/>
            <person name="Zhang W."/>
            <person name="Slipinski A."/>
            <person name="Escalona H.E."/>
            <person name="Waterhouse R.M."/>
            <person name="Zwick A."/>
            <person name="Pang H."/>
        </authorList>
    </citation>
    <scope>NUCLEOTIDE SEQUENCE [LARGE SCALE GENOMIC DNA]</scope>
    <source>
        <strain evidence="1">SYSU2018</strain>
    </source>
</reference>
<evidence type="ECO:0000313" key="2">
    <source>
        <dbReference type="Proteomes" id="UP001516400"/>
    </source>
</evidence>
<proteinExistence type="predicted"/>
<dbReference type="Proteomes" id="UP001516400">
    <property type="component" value="Unassembled WGS sequence"/>
</dbReference>
<organism evidence="1 2">
    <name type="scientific">Cryptolaemus montrouzieri</name>
    <dbReference type="NCBI Taxonomy" id="559131"/>
    <lineage>
        <taxon>Eukaryota</taxon>
        <taxon>Metazoa</taxon>
        <taxon>Ecdysozoa</taxon>
        <taxon>Arthropoda</taxon>
        <taxon>Hexapoda</taxon>
        <taxon>Insecta</taxon>
        <taxon>Pterygota</taxon>
        <taxon>Neoptera</taxon>
        <taxon>Endopterygota</taxon>
        <taxon>Coleoptera</taxon>
        <taxon>Polyphaga</taxon>
        <taxon>Cucujiformia</taxon>
        <taxon>Coccinelloidea</taxon>
        <taxon>Coccinellidae</taxon>
        <taxon>Scymninae</taxon>
        <taxon>Scymnini</taxon>
        <taxon>Cryptolaemus</taxon>
    </lineage>
</organism>
<accession>A0ABD2P7H2</accession>
<protein>
    <submittedName>
        <fullName evidence="1">Uncharacterized protein</fullName>
    </submittedName>
</protein>
<gene>
    <name evidence="1" type="ORF">HHI36_001174</name>
</gene>